<dbReference type="AlphaFoldDB" id="A0A644WG76"/>
<protein>
    <recommendedName>
        <fullName evidence="1">VWFA domain-containing protein</fullName>
    </recommendedName>
</protein>
<dbReference type="PROSITE" id="PS50234">
    <property type="entry name" value="VWFA"/>
    <property type="match status" value="1"/>
</dbReference>
<dbReference type="CDD" id="cd00198">
    <property type="entry name" value="vWFA"/>
    <property type="match status" value="1"/>
</dbReference>
<name>A0A644WG76_9ZZZZ</name>
<sequence length="497" mass="53390">MVIDYLFNKKKKSVESIILKKGGQIMNKPKMFKKVICFVIALMMLMPSMPNLGNVVFATDEPTAADIVLTKTATAVPSLENTYEIRLSVLGRNIVTAKKSDVIIVVDNSNSMHDTSDGGKTLSQITKDAANAFIDGVLTTANSSTGNIRVAVVQYGTNARTRNFTINDWSNTWSDGLTLNGSEVYTSDNESAKNAISSATTEFYYETSGGTNTEGGFLMSSKVAGVKRADADSIVIFMTDGMPTYRYNSSGQASYDDHGDATSKSELNEAISAAQALDVTSKIYTVGLLSAFSSTSNEAKLASNLLSITPKTYTSNDNTKNIMGYVDYSSRWASATSYSEAYSPIFSGVNVSDKMQQIYNTLADTINAMATGTVVDIVPANFELTVDSISDLNAAGATVVLNGDGTTTITYPNVESSETIRELQVFTVVAKPGYYGTSFTNESAVYNYTLNTSAGGTGTKEFPKPVVKLNTSAYNDSYTAYMGEQLTVTQANSIFKQ</sequence>
<comment type="caution">
    <text evidence="2">The sequence shown here is derived from an EMBL/GenBank/DDBJ whole genome shotgun (WGS) entry which is preliminary data.</text>
</comment>
<gene>
    <name evidence="2" type="ORF">SDC9_49121</name>
</gene>
<evidence type="ECO:0000313" key="2">
    <source>
        <dbReference type="EMBL" id="MPM02866.1"/>
    </source>
</evidence>
<reference evidence="2" key="1">
    <citation type="submission" date="2019-08" db="EMBL/GenBank/DDBJ databases">
        <authorList>
            <person name="Kucharzyk K."/>
            <person name="Murdoch R.W."/>
            <person name="Higgins S."/>
            <person name="Loffler F."/>
        </authorList>
    </citation>
    <scope>NUCLEOTIDE SEQUENCE</scope>
</reference>
<dbReference type="SUPFAM" id="SSF53300">
    <property type="entry name" value="vWA-like"/>
    <property type="match status" value="1"/>
</dbReference>
<dbReference type="Gene3D" id="3.40.50.410">
    <property type="entry name" value="von Willebrand factor, type A domain"/>
    <property type="match status" value="1"/>
</dbReference>
<dbReference type="PRINTS" id="PR00453">
    <property type="entry name" value="VWFADOMAIN"/>
</dbReference>
<dbReference type="EMBL" id="VSSQ01000903">
    <property type="protein sequence ID" value="MPM02866.1"/>
    <property type="molecule type" value="Genomic_DNA"/>
</dbReference>
<evidence type="ECO:0000259" key="1">
    <source>
        <dbReference type="PROSITE" id="PS50234"/>
    </source>
</evidence>
<dbReference type="Pfam" id="PF13519">
    <property type="entry name" value="VWA_2"/>
    <property type="match status" value="1"/>
</dbReference>
<dbReference type="InterPro" id="IPR002035">
    <property type="entry name" value="VWF_A"/>
</dbReference>
<dbReference type="InterPro" id="IPR036465">
    <property type="entry name" value="vWFA_dom_sf"/>
</dbReference>
<dbReference type="SMART" id="SM00327">
    <property type="entry name" value="VWA"/>
    <property type="match status" value="1"/>
</dbReference>
<feature type="domain" description="VWFA" evidence="1">
    <location>
        <begin position="101"/>
        <end position="329"/>
    </location>
</feature>
<proteinExistence type="predicted"/>
<organism evidence="2">
    <name type="scientific">bioreactor metagenome</name>
    <dbReference type="NCBI Taxonomy" id="1076179"/>
    <lineage>
        <taxon>unclassified sequences</taxon>
        <taxon>metagenomes</taxon>
        <taxon>ecological metagenomes</taxon>
    </lineage>
</organism>
<accession>A0A644WG76</accession>